<evidence type="ECO:0000256" key="5">
    <source>
        <dbReference type="ARBA" id="ARBA00023136"/>
    </source>
</evidence>
<feature type="transmembrane region" description="Helical" evidence="7">
    <location>
        <begin position="443"/>
        <end position="466"/>
    </location>
</feature>
<dbReference type="Gene3D" id="1.20.1250.20">
    <property type="entry name" value="MFS general substrate transporter like domains"/>
    <property type="match status" value="1"/>
</dbReference>
<evidence type="ECO:0000256" key="7">
    <source>
        <dbReference type="SAM" id="Phobius"/>
    </source>
</evidence>
<keyword evidence="10" id="KW-1185">Reference proteome</keyword>
<evidence type="ECO:0000256" key="1">
    <source>
        <dbReference type="ARBA" id="ARBA00004141"/>
    </source>
</evidence>
<feature type="transmembrane region" description="Helical" evidence="7">
    <location>
        <begin position="145"/>
        <end position="167"/>
    </location>
</feature>
<dbReference type="PANTHER" id="PTHR23502:SF68">
    <property type="entry name" value="MULTIDRUG TRANSPORTER, PUTATIVE (AFU_ORTHOLOGUE AFUA_3G01120)-RELATED"/>
    <property type="match status" value="1"/>
</dbReference>
<proteinExistence type="inferred from homology"/>
<dbReference type="PROSITE" id="PS50850">
    <property type="entry name" value="MFS"/>
    <property type="match status" value="1"/>
</dbReference>
<feature type="transmembrane region" description="Helical" evidence="7">
    <location>
        <begin position="478"/>
        <end position="501"/>
    </location>
</feature>
<comment type="similarity">
    <text evidence="2">Belongs to the major facilitator superfamily.</text>
</comment>
<dbReference type="OrthoDB" id="5296287at2759"/>
<feature type="domain" description="Major facilitator superfamily (MFS) profile" evidence="8">
    <location>
        <begin position="75"/>
        <end position="504"/>
    </location>
</feature>
<feature type="transmembrane region" description="Helical" evidence="7">
    <location>
        <begin position="342"/>
        <end position="364"/>
    </location>
</feature>
<sequence length="515" mass="56224">MEREISTSSKLATPANSGHHCTETSNKPVDLEKCQNGSVETGNETTVSDANIVTWDSPDDPENPLDWPTWLRWTLISLVSAMTFMAGLSSSMFAPSVPSLLVEFNSTNTTIGSLVVTIFVLGLATGPLFFAPLSELYGRTYVQHVGCVGFLVFTVGCALSTSLNMLIGMRLLQGTFAAVPLTNGGGIIADMVRQEERGFAMGVFTTGTLIGPIVGPIAGALLSSVKSWRWIFYVIAMALGIMTCLCGLLWRESYAPVLLARKAARLRKETGNQDLRTRYDQGLSSRDYFLRGIVRPIKMLIFSPILAALCLHMGLAYAYFYILFTTFTDIFTEIYHWEFKIIGLSFIGVGCGFFFGQLLFTKLSDSILKRLANKGDGEMMPEYRLPLGCIGGIFVPLGLFWYGWSVEAQVHWIVPILGTAVIGLGNAMIFISIQAYTIDAWTLFAASGLAANTVVRSVMAALIPLAAPKLYAALGLGWGNSLLAFLALAMVPVPVLLFFYGERMRGWNSVRMSTL</sequence>
<evidence type="ECO:0000256" key="3">
    <source>
        <dbReference type="ARBA" id="ARBA00022692"/>
    </source>
</evidence>
<dbReference type="GO" id="GO:0016020">
    <property type="term" value="C:membrane"/>
    <property type="evidence" value="ECO:0007669"/>
    <property type="project" value="UniProtKB-SubCell"/>
</dbReference>
<keyword evidence="4 7" id="KW-1133">Transmembrane helix</keyword>
<evidence type="ECO:0000256" key="6">
    <source>
        <dbReference type="SAM" id="MobiDB-lite"/>
    </source>
</evidence>
<accession>A0A9P7Z9X8</accession>
<feature type="region of interest" description="Disordered" evidence="6">
    <location>
        <begin position="1"/>
        <end position="30"/>
    </location>
</feature>
<dbReference type="CDD" id="cd17323">
    <property type="entry name" value="MFS_Tpo1_MDR_like"/>
    <property type="match status" value="1"/>
</dbReference>
<dbReference type="AlphaFoldDB" id="A0A9P7Z9X8"/>
<evidence type="ECO:0000256" key="4">
    <source>
        <dbReference type="ARBA" id="ARBA00022989"/>
    </source>
</evidence>
<dbReference type="Pfam" id="PF07690">
    <property type="entry name" value="MFS_1"/>
    <property type="match status" value="1"/>
</dbReference>
<evidence type="ECO:0000313" key="9">
    <source>
        <dbReference type="EMBL" id="KAG9247578.1"/>
    </source>
</evidence>
<feature type="transmembrane region" description="Helical" evidence="7">
    <location>
        <begin position="230"/>
        <end position="250"/>
    </location>
</feature>
<feature type="transmembrane region" description="Helical" evidence="7">
    <location>
        <begin position="114"/>
        <end position="133"/>
    </location>
</feature>
<feature type="transmembrane region" description="Helical" evidence="7">
    <location>
        <begin position="299"/>
        <end position="322"/>
    </location>
</feature>
<feature type="transmembrane region" description="Helical" evidence="7">
    <location>
        <begin position="199"/>
        <end position="218"/>
    </location>
</feature>
<dbReference type="FunFam" id="1.20.1250.20:FF:000011">
    <property type="entry name" value="MFS multidrug transporter, putative"/>
    <property type="match status" value="1"/>
</dbReference>
<feature type="transmembrane region" description="Helical" evidence="7">
    <location>
        <begin position="410"/>
        <end position="431"/>
    </location>
</feature>
<organism evidence="9 10">
    <name type="scientific">Calycina marina</name>
    <dbReference type="NCBI Taxonomy" id="1763456"/>
    <lineage>
        <taxon>Eukaryota</taxon>
        <taxon>Fungi</taxon>
        <taxon>Dikarya</taxon>
        <taxon>Ascomycota</taxon>
        <taxon>Pezizomycotina</taxon>
        <taxon>Leotiomycetes</taxon>
        <taxon>Helotiales</taxon>
        <taxon>Pezizellaceae</taxon>
        <taxon>Calycina</taxon>
    </lineage>
</organism>
<dbReference type="InterPro" id="IPR020846">
    <property type="entry name" value="MFS_dom"/>
</dbReference>
<feature type="transmembrane region" description="Helical" evidence="7">
    <location>
        <begin position="173"/>
        <end position="192"/>
    </location>
</feature>
<dbReference type="PANTHER" id="PTHR23502">
    <property type="entry name" value="MAJOR FACILITATOR SUPERFAMILY"/>
    <property type="match status" value="1"/>
</dbReference>
<dbReference type="GO" id="GO:0022857">
    <property type="term" value="F:transmembrane transporter activity"/>
    <property type="evidence" value="ECO:0007669"/>
    <property type="project" value="InterPro"/>
</dbReference>
<dbReference type="Proteomes" id="UP000887226">
    <property type="component" value="Unassembled WGS sequence"/>
</dbReference>
<keyword evidence="5 7" id="KW-0472">Membrane</keyword>
<dbReference type="InterPro" id="IPR011701">
    <property type="entry name" value="MFS"/>
</dbReference>
<evidence type="ECO:0000259" key="8">
    <source>
        <dbReference type="PROSITE" id="PS50850"/>
    </source>
</evidence>
<gene>
    <name evidence="9" type="ORF">BJ878DRAFT_414670</name>
</gene>
<dbReference type="EMBL" id="MU253769">
    <property type="protein sequence ID" value="KAG9247578.1"/>
    <property type="molecule type" value="Genomic_DNA"/>
</dbReference>
<dbReference type="SUPFAM" id="SSF103473">
    <property type="entry name" value="MFS general substrate transporter"/>
    <property type="match status" value="1"/>
</dbReference>
<feature type="compositionally biased region" description="Polar residues" evidence="6">
    <location>
        <begin position="1"/>
        <end position="16"/>
    </location>
</feature>
<comment type="subcellular location">
    <subcellularLocation>
        <location evidence="1">Membrane</location>
        <topology evidence="1">Multi-pass membrane protein</topology>
    </subcellularLocation>
</comment>
<comment type="caution">
    <text evidence="9">The sequence shown here is derived from an EMBL/GenBank/DDBJ whole genome shotgun (WGS) entry which is preliminary data.</text>
</comment>
<name>A0A9P7Z9X8_9HELO</name>
<protein>
    <submittedName>
        <fullName evidence="9">Cycloheximide resistance protein</fullName>
    </submittedName>
</protein>
<keyword evidence="3 7" id="KW-0812">Transmembrane</keyword>
<evidence type="ECO:0000313" key="10">
    <source>
        <dbReference type="Proteomes" id="UP000887226"/>
    </source>
</evidence>
<feature type="transmembrane region" description="Helical" evidence="7">
    <location>
        <begin position="73"/>
        <end position="94"/>
    </location>
</feature>
<dbReference type="InterPro" id="IPR036259">
    <property type="entry name" value="MFS_trans_sf"/>
</dbReference>
<reference evidence="9" key="1">
    <citation type="journal article" date="2021" name="IMA Fungus">
        <title>Genomic characterization of three marine fungi, including Emericellopsis atlantica sp. nov. with signatures of a generalist lifestyle and marine biomass degradation.</title>
        <authorList>
            <person name="Hagestad O.C."/>
            <person name="Hou L."/>
            <person name="Andersen J.H."/>
            <person name="Hansen E.H."/>
            <person name="Altermark B."/>
            <person name="Li C."/>
            <person name="Kuhnert E."/>
            <person name="Cox R.J."/>
            <person name="Crous P.W."/>
            <person name="Spatafora J.W."/>
            <person name="Lail K."/>
            <person name="Amirebrahimi M."/>
            <person name="Lipzen A."/>
            <person name="Pangilinan J."/>
            <person name="Andreopoulos W."/>
            <person name="Hayes R.D."/>
            <person name="Ng V."/>
            <person name="Grigoriev I.V."/>
            <person name="Jackson S.A."/>
            <person name="Sutton T.D.S."/>
            <person name="Dobson A.D.W."/>
            <person name="Rama T."/>
        </authorList>
    </citation>
    <scope>NUCLEOTIDE SEQUENCE</scope>
    <source>
        <strain evidence="9">TRa3180A</strain>
    </source>
</reference>
<evidence type="ECO:0000256" key="2">
    <source>
        <dbReference type="ARBA" id="ARBA00008335"/>
    </source>
</evidence>
<feature type="transmembrane region" description="Helical" evidence="7">
    <location>
        <begin position="385"/>
        <end position="404"/>
    </location>
</feature>